<dbReference type="Proteomes" id="UP001140206">
    <property type="component" value="Chromosome 3"/>
</dbReference>
<dbReference type="InterPro" id="IPR019821">
    <property type="entry name" value="Kinesin_motor_CS"/>
</dbReference>
<dbReference type="Pfam" id="PF00225">
    <property type="entry name" value="Kinesin"/>
    <property type="match status" value="1"/>
</dbReference>
<evidence type="ECO:0000256" key="2">
    <source>
        <dbReference type="ARBA" id="ARBA00022741"/>
    </source>
</evidence>
<dbReference type="GO" id="GO:0005874">
    <property type="term" value="C:microtubule"/>
    <property type="evidence" value="ECO:0007669"/>
    <property type="project" value="UniProtKB-KW"/>
</dbReference>
<comment type="similarity">
    <text evidence="5 6">Belongs to the TRAFAC class myosin-kinesin ATPase superfamily. Kinesin family.</text>
</comment>
<dbReference type="GO" id="GO:0005524">
    <property type="term" value="F:ATP binding"/>
    <property type="evidence" value="ECO:0007669"/>
    <property type="project" value="UniProtKB-UniRule"/>
</dbReference>
<keyword evidence="4 5" id="KW-0505">Motor protein</keyword>
<gene>
    <name evidence="8" type="ORF">LUZ62_065299</name>
</gene>
<dbReference type="GO" id="GO:0005875">
    <property type="term" value="C:microtubule associated complex"/>
    <property type="evidence" value="ECO:0007669"/>
    <property type="project" value="TreeGrafter"/>
</dbReference>
<dbReference type="SMART" id="SM00129">
    <property type="entry name" value="KISc"/>
    <property type="match status" value="1"/>
</dbReference>
<dbReference type="Gene3D" id="3.40.850.10">
    <property type="entry name" value="Kinesin motor domain"/>
    <property type="match status" value="1"/>
</dbReference>
<dbReference type="EMBL" id="JAMFTS010000003">
    <property type="protein sequence ID" value="KAJ4781042.1"/>
    <property type="molecule type" value="Genomic_DNA"/>
</dbReference>
<feature type="domain" description="Kinesin motor" evidence="7">
    <location>
        <begin position="7"/>
        <end position="351"/>
    </location>
</feature>
<evidence type="ECO:0000256" key="4">
    <source>
        <dbReference type="ARBA" id="ARBA00023175"/>
    </source>
</evidence>
<dbReference type="InterPro" id="IPR027640">
    <property type="entry name" value="Kinesin-like_fam"/>
</dbReference>
<keyword evidence="3 5" id="KW-0067">ATP-binding</keyword>
<protein>
    <recommendedName>
        <fullName evidence="6">Kinesin-like protein</fullName>
    </recommendedName>
</protein>
<dbReference type="GO" id="GO:0008017">
    <property type="term" value="F:microtubule binding"/>
    <property type="evidence" value="ECO:0007669"/>
    <property type="project" value="InterPro"/>
</dbReference>
<proteinExistence type="inferred from homology"/>
<dbReference type="GO" id="GO:0003777">
    <property type="term" value="F:microtubule motor activity"/>
    <property type="evidence" value="ECO:0007669"/>
    <property type="project" value="InterPro"/>
</dbReference>
<evidence type="ECO:0000313" key="8">
    <source>
        <dbReference type="EMBL" id="KAJ4781042.1"/>
    </source>
</evidence>
<evidence type="ECO:0000256" key="1">
    <source>
        <dbReference type="ARBA" id="ARBA00022701"/>
    </source>
</evidence>
<evidence type="ECO:0000313" key="9">
    <source>
        <dbReference type="Proteomes" id="UP001140206"/>
    </source>
</evidence>
<organism evidence="8 9">
    <name type="scientific">Rhynchospora pubera</name>
    <dbReference type="NCBI Taxonomy" id="906938"/>
    <lineage>
        <taxon>Eukaryota</taxon>
        <taxon>Viridiplantae</taxon>
        <taxon>Streptophyta</taxon>
        <taxon>Embryophyta</taxon>
        <taxon>Tracheophyta</taxon>
        <taxon>Spermatophyta</taxon>
        <taxon>Magnoliopsida</taxon>
        <taxon>Liliopsida</taxon>
        <taxon>Poales</taxon>
        <taxon>Cyperaceae</taxon>
        <taxon>Cyperoideae</taxon>
        <taxon>Rhynchosporeae</taxon>
        <taxon>Rhynchospora</taxon>
    </lineage>
</organism>
<dbReference type="InterPro" id="IPR036961">
    <property type="entry name" value="Kinesin_motor_dom_sf"/>
</dbReference>
<dbReference type="PROSITE" id="PS00411">
    <property type="entry name" value="KINESIN_MOTOR_1"/>
    <property type="match status" value="1"/>
</dbReference>
<keyword evidence="2 5" id="KW-0547">Nucleotide-binding</keyword>
<keyword evidence="9" id="KW-1185">Reference proteome</keyword>
<dbReference type="SUPFAM" id="SSF52540">
    <property type="entry name" value="P-loop containing nucleoside triphosphate hydrolases"/>
    <property type="match status" value="1"/>
</dbReference>
<dbReference type="PANTHER" id="PTHR47969">
    <property type="entry name" value="CHROMOSOME-ASSOCIATED KINESIN KIF4A-RELATED"/>
    <property type="match status" value="1"/>
</dbReference>
<dbReference type="GO" id="GO:0051231">
    <property type="term" value="P:spindle elongation"/>
    <property type="evidence" value="ECO:0007669"/>
    <property type="project" value="TreeGrafter"/>
</dbReference>
<dbReference type="PRINTS" id="PR00380">
    <property type="entry name" value="KINESINHEAVY"/>
</dbReference>
<evidence type="ECO:0000256" key="3">
    <source>
        <dbReference type="ARBA" id="ARBA00022840"/>
    </source>
</evidence>
<feature type="binding site" evidence="5">
    <location>
        <begin position="86"/>
        <end position="93"/>
    </location>
    <ligand>
        <name>ATP</name>
        <dbReference type="ChEBI" id="CHEBI:30616"/>
    </ligand>
</feature>
<dbReference type="CDD" id="cd01372">
    <property type="entry name" value="KISc_KIF4"/>
    <property type="match status" value="1"/>
</dbReference>
<comment type="caution">
    <text evidence="8">The sequence shown here is derived from an EMBL/GenBank/DDBJ whole genome shotgun (WGS) entry which is preliminary data.</text>
</comment>
<sequence length="474" mass="51886">MEGSVDRLKVAINIRPLMVSELQNGCTDCVIVAPGKPQVQIGSHVFTYDYVYGLSGSKSSQLFEECVVPLVDTLLCGYNATVLAYGQTGSGKSYTMGTNYHGEANDGAIAHRVMEKIFEKVNKVRDEREFLIRVSFVEIFKEKVFDLLDQHSDGQVMRTRRDLRRVPIQIREKTLGDITLVGVNEPAVKSKEEMRLFLARGSLNRATASTRMNSHSSRSHAIFTIYIEQKRKTSSSHCNSGDLLVSKLRLVDLAGSERVKRSGPNGLRFKEGIHINKGLHALGNVINVLGDEKKRKKGAFVPYRDSKLTRLLQDSLGGNSKTIMIACISPADSNAGETVNTLKYANRARNIQNKAVINRNPVPAEIQAQLHLACSDDTSLKETQVSGVVESGAPCIIISSDSEGSDCGYIILSDDESISADDNAVEISDGKADVKYIEISDNDGVEISDDKYIEISDNDVEISDGKADGNLCCA</sequence>
<evidence type="ECO:0000259" key="7">
    <source>
        <dbReference type="PROSITE" id="PS50067"/>
    </source>
</evidence>
<dbReference type="PANTHER" id="PTHR47969:SF6">
    <property type="entry name" value="KINESIN-LIKE PROTEIN KIN-4C"/>
    <property type="match status" value="1"/>
</dbReference>
<name>A0AAV8EIR7_9POAL</name>
<dbReference type="InterPro" id="IPR027417">
    <property type="entry name" value="P-loop_NTPase"/>
</dbReference>
<reference evidence="8" key="1">
    <citation type="submission" date="2022-08" db="EMBL/GenBank/DDBJ databases">
        <authorList>
            <person name="Marques A."/>
        </authorList>
    </citation>
    <scope>NUCLEOTIDE SEQUENCE</scope>
    <source>
        <strain evidence="8">RhyPub2mFocal</strain>
        <tissue evidence="8">Leaves</tissue>
    </source>
</reference>
<keyword evidence="1 6" id="KW-0493">Microtubule</keyword>
<evidence type="ECO:0000256" key="6">
    <source>
        <dbReference type="RuleBase" id="RU000394"/>
    </source>
</evidence>
<dbReference type="GO" id="GO:0007018">
    <property type="term" value="P:microtubule-based movement"/>
    <property type="evidence" value="ECO:0007669"/>
    <property type="project" value="InterPro"/>
</dbReference>
<dbReference type="GO" id="GO:0007052">
    <property type="term" value="P:mitotic spindle organization"/>
    <property type="evidence" value="ECO:0007669"/>
    <property type="project" value="TreeGrafter"/>
</dbReference>
<evidence type="ECO:0000256" key="5">
    <source>
        <dbReference type="PROSITE-ProRule" id="PRU00283"/>
    </source>
</evidence>
<dbReference type="PROSITE" id="PS50067">
    <property type="entry name" value="KINESIN_MOTOR_2"/>
    <property type="match status" value="1"/>
</dbReference>
<dbReference type="InterPro" id="IPR001752">
    <property type="entry name" value="Kinesin_motor_dom"/>
</dbReference>
<accession>A0AAV8EIR7</accession>
<dbReference type="AlphaFoldDB" id="A0AAV8EIR7"/>